<protein>
    <recommendedName>
        <fullName evidence="5">Pentatricopeptide repeat-containing protein</fullName>
    </recommendedName>
</protein>
<feature type="repeat" description="PPR" evidence="2">
    <location>
        <begin position="9"/>
        <end position="43"/>
    </location>
</feature>
<dbReference type="Proteomes" id="UP001187192">
    <property type="component" value="Unassembled WGS sequence"/>
</dbReference>
<dbReference type="PROSITE" id="PS51375">
    <property type="entry name" value="PPR"/>
    <property type="match status" value="1"/>
</dbReference>
<dbReference type="Pfam" id="PF12854">
    <property type="entry name" value="PPR_1"/>
    <property type="match status" value="1"/>
</dbReference>
<sequence>MIKYGVSPNIATFNSILDAQCKEGRTVEALYLAEAVIEKGPALGGRARATHRDVKFGLTPKLLSGPTPGSSEKWDLQEVTCERARERKFDHANNEDKELYLLSFRSLFEVYAV</sequence>
<evidence type="ECO:0000256" key="2">
    <source>
        <dbReference type="PROSITE-ProRule" id="PRU00708"/>
    </source>
</evidence>
<organism evidence="3 4">
    <name type="scientific">Ficus carica</name>
    <name type="common">Common fig</name>
    <dbReference type="NCBI Taxonomy" id="3494"/>
    <lineage>
        <taxon>Eukaryota</taxon>
        <taxon>Viridiplantae</taxon>
        <taxon>Streptophyta</taxon>
        <taxon>Embryophyta</taxon>
        <taxon>Tracheophyta</taxon>
        <taxon>Spermatophyta</taxon>
        <taxon>Magnoliopsida</taxon>
        <taxon>eudicotyledons</taxon>
        <taxon>Gunneridae</taxon>
        <taxon>Pentapetalae</taxon>
        <taxon>rosids</taxon>
        <taxon>fabids</taxon>
        <taxon>Rosales</taxon>
        <taxon>Moraceae</taxon>
        <taxon>Ficeae</taxon>
        <taxon>Ficus</taxon>
    </lineage>
</organism>
<feature type="non-terminal residue" evidence="3">
    <location>
        <position position="1"/>
    </location>
</feature>
<comment type="caution">
    <text evidence="3">The sequence shown here is derived from an EMBL/GenBank/DDBJ whole genome shotgun (WGS) entry which is preliminary data.</text>
</comment>
<dbReference type="EMBL" id="BTGU01003732">
    <property type="protein sequence ID" value="GMN18853.1"/>
    <property type="molecule type" value="Genomic_DNA"/>
</dbReference>
<dbReference type="InterPro" id="IPR002885">
    <property type="entry name" value="PPR_rpt"/>
</dbReference>
<evidence type="ECO:0000313" key="4">
    <source>
        <dbReference type="Proteomes" id="UP001187192"/>
    </source>
</evidence>
<evidence type="ECO:0000313" key="3">
    <source>
        <dbReference type="EMBL" id="GMN18853.1"/>
    </source>
</evidence>
<name>A0AA87Z503_FICCA</name>
<dbReference type="Gene3D" id="1.25.40.10">
    <property type="entry name" value="Tetratricopeptide repeat domain"/>
    <property type="match status" value="1"/>
</dbReference>
<evidence type="ECO:0000256" key="1">
    <source>
        <dbReference type="ARBA" id="ARBA00022737"/>
    </source>
</evidence>
<evidence type="ECO:0008006" key="5">
    <source>
        <dbReference type="Google" id="ProtNLM"/>
    </source>
</evidence>
<keyword evidence="1" id="KW-0677">Repeat</keyword>
<gene>
    <name evidence="3" type="ORF">TIFTF001_045082</name>
</gene>
<keyword evidence="4" id="KW-1185">Reference proteome</keyword>
<proteinExistence type="predicted"/>
<reference evidence="3" key="1">
    <citation type="submission" date="2023-07" db="EMBL/GenBank/DDBJ databases">
        <title>draft genome sequence of fig (Ficus carica).</title>
        <authorList>
            <person name="Takahashi T."/>
            <person name="Nishimura K."/>
        </authorList>
    </citation>
    <scope>NUCLEOTIDE SEQUENCE</scope>
</reference>
<dbReference type="NCBIfam" id="TIGR00756">
    <property type="entry name" value="PPR"/>
    <property type="match status" value="1"/>
</dbReference>
<accession>A0AA87Z503</accession>
<dbReference type="AlphaFoldDB" id="A0AA87Z503"/>
<dbReference type="InterPro" id="IPR011990">
    <property type="entry name" value="TPR-like_helical_dom_sf"/>
</dbReference>